<evidence type="ECO:0000313" key="1">
    <source>
        <dbReference type="EMBL" id="SFK24662.1"/>
    </source>
</evidence>
<proteinExistence type="predicted"/>
<reference evidence="1 2" key="1">
    <citation type="submission" date="2016-10" db="EMBL/GenBank/DDBJ databases">
        <authorList>
            <person name="Varghese N."/>
            <person name="Submissions S."/>
        </authorList>
    </citation>
    <scope>NUCLEOTIDE SEQUENCE [LARGE SCALE GENOMIC DNA]</scope>
    <source>
        <strain evidence="1 2">DSM 21822</strain>
    </source>
</reference>
<dbReference type="RefSeq" id="WP_149759746.1">
    <property type="nucleotide sequence ID" value="NZ_BSPE01000007.1"/>
</dbReference>
<dbReference type="Proteomes" id="UP000323300">
    <property type="component" value="Unassembled WGS sequence"/>
</dbReference>
<sequence>MRGFLIVLAVAGLTAAARGGEISSVYTDLAADKDCVTYAAAKDGDGDWADLACAGYKGYPVLLAYDDARESVFYGFAPAGELPWESFVGFNSAGPKIEWRVDTDGDVMMPFATIHRWSVASSEDPEKKIEVLVVSKVAQMSERDGCVVGLVVATGNPKANETAQRIADEQTRTFACGADERVLVGGEVALPEFVRTESD</sequence>
<dbReference type="AlphaFoldDB" id="A0A1I3XYS3"/>
<evidence type="ECO:0000313" key="2">
    <source>
        <dbReference type="Proteomes" id="UP000323300"/>
    </source>
</evidence>
<dbReference type="EMBL" id="FOSL01000004">
    <property type="protein sequence ID" value="SFK24662.1"/>
    <property type="molecule type" value="Genomic_DNA"/>
</dbReference>
<organism evidence="1 2">
    <name type="scientific">Neomesorhizobium albiziae</name>
    <dbReference type="NCBI Taxonomy" id="335020"/>
    <lineage>
        <taxon>Bacteria</taxon>
        <taxon>Pseudomonadati</taxon>
        <taxon>Pseudomonadota</taxon>
        <taxon>Alphaproteobacteria</taxon>
        <taxon>Hyphomicrobiales</taxon>
        <taxon>Phyllobacteriaceae</taxon>
        <taxon>Neomesorhizobium</taxon>
    </lineage>
</organism>
<gene>
    <name evidence="1" type="ORF">SAMN04488498_10455</name>
</gene>
<dbReference type="OrthoDB" id="7427667at2"/>
<name>A0A1I3XYS3_9HYPH</name>
<keyword evidence="2" id="KW-1185">Reference proteome</keyword>
<accession>A0A1I3XYS3</accession>
<protein>
    <submittedName>
        <fullName evidence="1">Uncharacterized protein</fullName>
    </submittedName>
</protein>